<dbReference type="NCBIfam" id="TIGR03567">
    <property type="entry name" value="FMN_reduc_SsuE"/>
    <property type="match status" value="1"/>
</dbReference>
<dbReference type="AlphaFoldDB" id="A0A7W7CAC3"/>
<keyword evidence="2" id="KW-0288">FMN</keyword>
<dbReference type="InterPro" id="IPR005025">
    <property type="entry name" value="FMN_Rdtase-like_dom"/>
</dbReference>
<accession>A0A7W7CAC3</accession>
<evidence type="ECO:0000256" key="3">
    <source>
        <dbReference type="ARBA" id="ARBA00023002"/>
    </source>
</evidence>
<name>A0A7W7CAC3_9PSEU</name>
<dbReference type="EC" id="1.5.1.38" evidence="5"/>
<dbReference type="Gene3D" id="3.40.50.360">
    <property type="match status" value="1"/>
</dbReference>
<evidence type="ECO:0000259" key="4">
    <source>
        <dbReference type="Pfam" id="PF03358"/>
    </source>
</evidence>
<keyword evidence="1" id="KW-0285">Flavoprotein</keyword>
<keyword evidence="6" id="KW-1185">Reference proteome</keyword>
<proteinExistence type="predicted"/>
<dbReference type="Proteomes" id="UP000533598">
    <property type="component" value="Unassembled WGS sequence"/>
</dbReference>
<dbReference type="SUPFAM" id="SSF52218">
    <property type="entry name" value="Flavoproteins"/>
    <property type="match status" value="1"/>
</dbReference>
<evidence type="ECO:0000256" key="2">
    <source>
        <dbReference type="ARBA" id="ARBA00022643"/>
    </source>
</evidence>
<dbReference type="PANTHER" id="PTHR43408">
    <property type="entry name" value="FMN REDUCTASE (NADPH)"/>
    <property type="match status" value="1"/>
</dbReference>
<dbReference type="GO" id="GO:0052873">
    <property type="term" value="F:FMN reductase (NADPH) activity"/>
    <property type="evidence" value="ECO:0007669"/>
    <property type="project" value="UniProtKB-EC"/>
</dbReference>
<evidence type="ECO:0000313" key="5">
    <source>
        <dbReference type="EMBL" id="MBB4677400.1"/>
    </source>
</evidence>
<dbReference type="InterPro" id="IPR029039">
    <property type="entry name" value="Flavoprotein-like_sf"/>
</dbReference>
<sequence length="184" mass="19362">MPTILVISGSPSASSKTAALVEQLADRLGGQDHRVRTIAVRSLPAEALLAADATNPRIAEVVRAIAEADGLVVASPVYKAAYTGVLKALLDLLPQFAFAGKVVLPLLTGGSPAHVLALDYALRPVLNSLGAHHIVQGYFVLDKLIERTESGIALAEEAERNLLSIVDTFSTAVHRRRGELLAAS</sequence>
<keyword evidence="3 5" id="KW-0560">Oxidoreductase</keyword>
<evidence type="ECO:0000313" key="6">
    <source>
        <dbReference type="Proteomes" id="UP000533598"/>
    </source>
</evidence>
<feature type="domain" description="NADPH-dependent FMN reductase-like" evidence="4">
    <location>
        <begin position="3"/>
        <end position="143"/>
    </location>
</feature>
<dbReference type="Pfam" id="PF03358">
    <property type="entry name" value="FMN_red"/>
    <property type="match status" value="1"/>
</dbReference>
<organism evidence="5 6">
    <name type="scientific">Crossiella cryophila</name>
    <dbReference type="NCBI Taxonomy" id="43355"/>
    <lineage>
        <taxon>Bacteria</taxon>
        <taxon>Bacillati</taxon>
        <taxon>Actinomycetota</taxon>
        <taxon>Actinomycetes</taxon>
        <taxon>Pseudonocardiales</taxon>
        <taxon>Pseudonocardiaceae</taxon>
        <taxon>Crossiella</taxon>
    </lineage>
</organism>
<dbReference type="GO" id="GO:0046306">
    <property type="term" value="P:alkanesulfonate catabolic process"/>
    <property type="evidence" value="ECO:0007669"/>
    <property type="project" value="InterPro"/>
</dbReference>
<dbReference type="EMBL" id="JACHMH010000001">
    <property type="protein sequence ID" value="MBB4677400.1"/>
    <property type="molecule type" value="Genomic_DNA"/>
</dbReference>
<reference evidence="5 6" key="1">
    <citation type="submission" date="2020-08" db="EMBL/GenBank/DDBJ databases">
        <title>Sequencing the genomes of 1000 actinobacteria strains.</title>
        <authorList>
            <person name="Klenk H.-P."/>
        </authorList>
    </citation>
    <scope>NUCLEOTIDE SEQUENCE [LARGE SCALE GENOMIC DNA]</scope>
    <source>
        <strain evidence="5 6">DSM 44230</strain>
    </source>
</reference>
<comment type="caution">
    <text evidence="5">The sequence shown here is derived from an EMBL/GenBank/DDBJ whole genome shotgun (WGS) entry which is preliminary data.</text>
</comment>
<dbReference type="PANTHER" id="PTHR43408:SF1">
    <property type="entry name" value="FMN REDUCTASE (NADPH)"/>
    <property type="match status" value="1"/>
</dbReference>
<gene>
    <name evidence="5" type="ORF">HNR67_003518</name>
</gene>
<evidence type="ECO:0000256" key="1">
    <source>
        <dbReference type="ARBA" id="ARBA00022630"/>
    </source>
</evidence>
<dbReference type="InterPro" id="IPR020048">
    <property type="entry name" value="NADPH-dep_FMN_reduc_SsuE"/>
</dbReference>
<protein>
    <submittedName>
        <fullName evidence="5">FMN reductase</fullName>
        <ecNumber evidence="5">1.5.1.38</ecNumber>
    </submittedName>
</protein>
<dbReference type="InterPro" id="IPR051814">
    <property type="entry name" value="NAD(P)H-dep_FMN_reductase"/>
</dbReference>
<dbReference type="RefSeq" id="WP_185003356.1">
    <property type="nucleotide sequence ID" value="NZ_BAAAUI010000035.1"/>
</dbReference>